<name>A0A3P6NWA0_ANISI</name>
<accession>A0A3P6NWA0</accession>
<evidence type="ECO:0000313" key="2">
    <source>
        <dbReference type="EMBL" id="VDK27849.1"/>
    </source>
</evidence>
<reference evidence="2 3" key="1">
    <citation type="submission" date="2018-11" db="EMBL/GenBank/DDBJ databases">
        <authorList>
            <consortium name="Pathogen Informatics"/>
        </authorList>
    </citation>
    <scope>NUCLEOTIDE SEQUENCE [LARGE SCALE GENOMIC DNA]</scope>
</reference>
<protein>
    <submittedName>
        <fullName evidence="2">Uncharacterized protein</fullName>
    </submittedName>
</protein>
<feature type="compositionally biased region" description="Acidic residues" evidence="1">
    <location>
        <begin position="14"/>
        <end position="41"/>
    </location>
</feature>
<evidence type="ECO:0000313" key="3">
    <source>
        <dbReference type="Proteomes" id="UP000267096"/>
    </source>
</evidence>
<evidence type="ECO:0000256" key="1">
    <source>
        <dbReference type="SAM" id="MobiDB-lite"/>
    </source>
</evidence>
<dbReference type="AlphaFoldDB" id="A0A3P6NWA0"/>
<dbReference type="Proteomes" id="UP000267096">
    <property type="component" value="Unassembled WGS sequence"/>
</dbReference>
<dbReference type="EMBL" id="UYRR01015404">
    <property type="protein sequence ID" value="VDK27849.1"/>
    <property type="molecule type" value="Genomic_DNA"/>
</dbReference>
<proteinExistence type="predicted"/>
<sequence length="78" mass="9013">MATVRKRFDELLLVDDSEDDENDSDGGNEEDYVDGYGDDDSVGSLEEFVVKSDEDIVYEQDWDELDEAERVLDEEEVR</sequence>
<gene>
    <name evidence="2" type="ORF">ASIM_LOCUS6804</name>
</gene>
<organism evidence="2 3">
    <name type="scientific">Anisakis simplex</name>
    <name type="common">Herring worm</name>
    <dbReference type="NCBI Taxonomy" id="6269"/>
    <lineage>
        <taxon>Eukaryota</taxon>
        <taxon>Metazoa</taxon>
        <taxon>Ecdysozoa</taxon>
        <taxon>Nematoda</taxon>
        <taxon>Chromadorea</taxon>
        <taxon>Rhabditida</taxon>
        <taxon>Spirurina</taxon>
        <taxon>Ascaridomorpha</taxon>
        <taxon>Ascaridoidea</taxon>
        <taxon>Anisakidae</taxon>
        <taxon>Anisakis</taxon>
        <taxon>Anisakis simplex complex</taxon>
    </lineage>
</organism>
<feature type="region of interest" description="Disordered" evidence="1">
    <location>
        <begin position="14"/>
        <end position="44"/>
    </location>
</feature>
<keyword evidence="3" id="KW-1185">Reference proteome</keyword>